<dbReference type="EMBL" id="JAVYJV010000013">
    <property type="protein sequence ID" value="KAK4356096.1"/>
    <property type="molecule type" value="Genomic_DNA"/>
</dbReference>
<accession>A0AAE1VA22</accession>
<gene>
    <name evidence="1" type="ORF">RND71_025067</name>
</gene>
<keyword evidence="2" id="KW-1185">Reference proteome</keyword>
<comment type="caution">
    <text evidence="1">The sequence shown here is derived from an EMBL/GenBank/DDBJ whole genome shotgun (WGS) entry which is preliminary data.</text>
</comment>
<sequence length="312" mass="35557">MRFKLRNHFCATCKLQNENAKLREKVETDLQDLPNELDLQDKEIVLDLEVSRVENFTGSCIVGDDLEKYQHIWEISSLVIRSCARHVPVPRSMDFNNKKLSLGAATLARVPRWRRGSIVERRAANASFQNMDSLDNMRRGSMVERRGANAFAEVEMFLPLKRRGSMVERRGANAFFQKLKGFYLILIQEKIAYVLDMVFPTVPATDSDEYASFDKDAYQKHLDDATSAQCVSQHVLKMIGLIERLASIRMKLEKNVSTTLILNSRPHSFDNFIGNFNMNGTKATLLELHNMHKTFESSTSKGKVVLMVSSSS</sequence>
<evidence type="ECO:0000313" key="1">
    <source>
        <dbReference type="EMBL" id="KAK4356096.1"/>
    </source>
</evidence>
<name>A0AAE1VA22_9SOLA</name>
<reference evidence="1" key="1">
    <citation type="submission" date="2023-12" db="EMBL/GenBank/DDBJ databases">
        <title>Genome assembly of Anisodus tanguticus.</title>
        <authorList>
            <person name="Wang Y.-J."/>
        </authorList>
    </citation>
    <scope>NUCLEOTIDE SEQUENCE</scope>
    <source>
        <strain evidence="1">KB-2021</strain>
        <tissue evidence="1">Leaf</tissue>
    </source>
</reference>
<dbReference type="AlphaFoldDB" id="A0AAE1VA22"/>
<evidence type="ECO:0000313" key="2">
    <source>
        <dbReference type="Proteomes" id="UP001291623"/>
    </source>
</evidence>
<organism evidence="1 2">
    <name type="scientific">Anisodus tanguticus</name>
    <dbReference type="NCBI Taxonomy" id="243964"/>
    <lineage>
        <taxon>Eukaryota</taxon>
        <taxon>Viridiplantae</taxon>
        <taxon>Streptophyta</taxon>
        <taxon>Embryophyta</taxon>
        <taxon>Tracheophyta</taxon>
        <taxon>Spermatophyta</taxon>
        <taxon>Magnoliopsida</taxon>
        <taxon>eudicotyledons</taxon>
        <taxon>Gunneridae</taxon>
        <taxon>Pentapetalae</taxon>
        <taxon>asterids</taxon>
        <taxon>lamiids</taxon>
        <taxon>Solanales</taxon>
        <taxon>Solanaceae</taxon>
        <taxon>Solanoideae</taxon>
        <taxon>Hyoscyameae</taxon>
        <taxon>Anisodus</taxon>
    </lineage>
</organism>
<protein>
    <submittedName>
        <fullName evidence="1">Uncharacterized protein</fullName>
    </submittedName>
</protein>
<dbReference type="Proteomes" id="UP001291623">
    <property type="component" value="Unassembled WGS sequence"/>
</dbReference>
<proteinExistence type="predicted"/>